<evidence type="ECO:0000256" key="3">
    <source>
        <dbReference type="ARBA" id="ARBA00023242"/>
    </source>
</evidence>
<evidence type="ECO:0000259" key="5">
    <source>
        <dbReference type="PROSITE" id="PS51089"/>
    </source>
</evidence>
<dbReference type="SMART" id="SM01283">
    <property type="entry name" value="Costars"/>
    <property type="match status" value="1"/>
</dbReference>
<dbReference type="Pfam" id="PF04874">
    <property type="entry name" value="Mak16"/>
    <property type="match status" value="1"/>
</dbReference>
<proteinExistence type="inferred from homology"/>
<evidence type="ECO:0000256" key="4">
    <source>
        <dbReference type="SAM" id="MobiDB-lite"/>
    </source>
</evidence>
<dbReference type="InterPro" id="IPR038095">
    <property type="entry name" value="Costars_sf"/>
</dbReference>
<evidence type="ECO:0000313" key="7">
    <source>
        <dbReference type="Proteomes" id="UP001642484"/>
    </source>
</evidence>
<comment type="caution">
    <text evidence="6">The sequence shown here is derived from an EMBL/GenBank/DDBJ whole genome shotgun (WGS) entry which is preliminary data.</text>
</comment>
<feature type="region of interest" description="Disordered" evidence="4">
    <location>
        <begin position="116"/>
        <end position="152"/>
    </location>
</feature>
<evidence type="ECO:0000256" key="2">
    <source>
        <dbReference type="ARBA" id="ARBA00005514"/>
    </source>
</evidence>
<dbReference type="SMART" id="SM00153">
    <property type="entry name" value="VHP"/>
    <property type="match status" value="1"/>
</dbReference>
<feature type="compositionally biased region" description="Low complexity" evidence="4">
    <location>
        <begin position="308"/>
        <end position="322"/>
    </location>
</feature>
<evidence type="ECO:0000313" key="6">
    <source>
        <dbReference type="EMBL" id="CAK9078392.1"/>
    </source>
</evidence>
<feature type="compositionally biased region" description="Basic and acidic residues" evidence="4">
    <location>
        <begin position="122"/>
        <end position="152"/>
    </location>
</feature>
<dbReference type="SUPFAM" id="SSF47050">
    <property type="entry name" value="VHP, Villin headpiece domain"/>
    <property type="match status" value="1"/>
</dbReference>
<dbReference type="InterPro" id="IPR029004">
    <property type="entry name" value="Ribosomal_eL28/Mak16"/>
</dbReference>
<dbReference type="Pfam" id="PF02209">
    <property type="entry name" value="VHP"/>
    <property type="match status" value="1"/>
</dbReference>
<comment type="subcellular location">
    <subcellularLocation>
        <location evidence="1">Nucleus</location>
    </subcellularLocation>
</comment>
<dbReference type="Gene3D" id="1.10.10.1540">
    <property type="entry name" value="Costar domain"/>
    <property type="match status" value="1"/>
</dbReference>
<feature type="region of interest" description="Disordered" evidence="4">
    <location>
        <begin position="293"/>
        <end position="352"/>
    </location>
</feature>
<protein>
    <recommendedName>
        <fullName evidence="5">HP domain-containing protein</fullName>
    </recommendedName>
</protein>
<name>A0ABP0PSV8_9DINO</name>
<sequence>MAFDEALWQSLQQCKFRTVKEAPSESWCCHEYNATGLCNRSSCPLANSHYATVVKDGAHYCLCQKTPTTSWTTVKLCKSLAAAPRRLDQLLEASPEVLARAHVRLRSLQRAHGSEALVGEAGGHEPLRKVAVNKKADKRENKSERKAEETAKVESSVGQELLRRLRQGLYAPKMAARCNEELPREIEEHGRSTRIKGDGAEAEAARSGIRVGEHQASAVAKASADEARRICREIRRIGVTFGELVKDEIVEQTFEALMGTLKAARKKGFIAFEGELLLQGQHDAVVISITESGANAPDDADADPPPRTAEAGYTAPAAEPAPAAAPVPAEEPPTTTSRQGSKQSNRSDEKFQVDMSYINHRTGEVDRLEGRRSVLAGKPAEGPDGKWKVDTSYIGYRTENPDNLTRKEEKVDDAVYAHPEDRKYPHEELKVSRGKPPAAWASEVRPRKDVDPAKRELYLSESDFKSIFGMTIWDFQKLPKWKQQNAKKAKDLF</sequence>
<accession>A0ABP0PSV8</accession>
<feature type="domain" description="HP" evidence="5">
    <location>
        <begin position="418"/>
        <end position="493"/>
    </location>
</feature>
<dbReference type="Pfam" id="PF01778">
    <property type="entry name" value="Ribosomal_L28e"/>
    <property type="match status" value="1"/>
</dbReference>
<gene>
    <name evidence="6" type="ORF">CCMP2556_LOCUS38645</name>
</gene>
<dbReference type="InterPro" id="IPR027817">
    <property type="entry name" value="Costars_dom"/>
</dbReference>
<reference evidence="6 7" key="1">
    <citation type="submission" date="2024-02" db="EMBL/GenBank/DDBJ databases">
        <authorList>
            <person name="Chen Y."/>
            <person name="Shah S."/>
            <person name="Dougan E. K."/>
            <person name="Thang M."/>
            <person name="Chan C."/>
        </authorList>
    </citation>
    <scope>NUCLEOTIDE SEQUENCE [LARGE SCALE GENOMIC DNA]</scope>
</reference>
<dbReference type="Pfam" id="PF14705">
    <property type="entry name" value="Costars"/>
    <property type="match status" value="1"/>
</dbReference>
<dbReference type="PANTHER" id="PTHR23405:SF4">
    <property type="entry name" value="PROTEIN MAK16 HOMOLOG"/>
    <property type="match status" value="1"/>
</dbReference>
<keyword evidence="3" id="KW-0539">Nucleus</keyword>
<dbReference type="InterPro" id="IPR003128">
    <property type="entry name" value="Villin_headpiece"/>
</dbReference>
<dbReference type="EMBL" id="CAXAMN010023561">
    <property type="protein sequence ID" value="CAK9078392.1"/>
    <property type="molecule type" value="Genomic_DNA"/>
</dbReference>
<dbReference type="Gene3D" id="1.10.950.10">
    <property type="entry name" value="Villin headpiece domain"/>
    <property type="match status" value="1"/>
</dbReference>
<organism evidence="6 7">
    <name type="scientific">Durusdinium trenchii</name>
    <dbReference type="NCBI Taxonomy" id="1381693"/>
    <lineage>
        <taxon>Eukaryota</taxon>
        <taxon>Sar</taxon>
        <taxon>Alveolata</taxon>
        <taxon>Dinophyceae</taxon>
        <taxon>Suessiales</taxon>
        <taxon>Symbiodiniaceae</taxon>
        <taxon>Durusdinium</taxon>
    </lineage>
</organism>
<dbReference type="PROSITE" id="PS51089">
    <property type="entry name" value="HP"/>
    <property type="match status" value="1"/>
</dbReference>
<feature type="compositionally biased region" description="Basic and acidic residues" evidence="4">
    <location>
        <begin position="417"/>
        <end position="431"/>
    </location>
</feature>
<evidence type="ECO:0000256" key="1">
    <source>
        <dbReference type="ARBA" id="ARBA00004123"/>
    </source>
</evidence>
<dbReference type="PANTHER" id="PTHR23405">
    <property type="entry name" value="MAINTENANCE OF KILLER 16 MAK16 PROTEIN-RELATED"/>
    <property type="match status" value="1"/>
</dbReference>
<dbReference type="Proteomes" id="UP001642484">
    <property type="component" value="Unassembled WGS sequence"/>
</dbReference>
<dbReference type="InterPro" id="IPR006958">
    <property type="entry name" value="Mak16"/>
</dbReference>
<comment type="similarity">
    <text evidence="2">Belongs to the MAK16 family.</text>
</comment>
<keyword evidence="7" id="KW-1185">Reference proteome</keyword>
<feature type="region of interest" description="Disordered" evidence="4">
    <location>
        <begin position="417"/>
        <end position="446"/>
    </location>
</feature>
<dbReference type="InterPro" id="IPR036886">
    <property type="entry name" value="Villin_headpiece_dom_sf"/>
</dbReference>